<dbReference type="InterPro" id="IPR036291">
    <property type="entry name" value="NAD(P)-bd_dom_sf"/>
</dbReference>
<feature type="compositionally biased region" description="Basic and acidic residues" evidence="1">
    <location>
        <begin position="66"/>
        <end position="79"/>
    </location>
</feature>
<reference evidence="3 4" key="1">
    <citation type="journal article" date="2024" name="Proc. Natl. Acad. Sci. U.S.A.">
        <title>The genetic regulatory architecture and epigenomic basis for age-related changes in rattlesnake venom.</title>
        <authorList>
            <person name="Hogan M.P."/>
            <person name="Holding M.L."/>
            <person name="Nystrom G.S."/>
            <person name="Colston T.J."/>
            <person name="Bartlett D.A."/>
            <person name="Mason A.J."/>
            <person name="Ellsworth S.A."/>
            <person name="Rautsaw R.M."/>
            <person name="Lawrence K.C."/>
            <person name="Strickland J.L."/>
            <person name="He B."/>
            <person name="Fraser P."/>
            <person name="Margres M.J."/>
            <person name="Gilbert D.M."/>
            <person name="Gibbs H.L."/>
            <person name="Parkinson C.L."/>
            <person name="Rokyta D.R."/>
        </authorList>
    </citation>
    <scope>NUCLEOTIDE SEQUENCE [LARGE SCALE GENOMIC DNA]</scope>
    <source>
        <strain evidence="3">DRR0105</strain>
    </source>
</reference>
<proteinExistence type="predicted"/>
<gene>
    <name evidence="3" type="ORF">NXF25_014725</name>
</gene>
<dbReference type="PANTHER" id="PTHR43355:SF2">
    <property type="entry name" value="FLAVIN REDUCTASE (NADPH)"/>
    <property type="match status" value="1"/>
</dbReference>
<dbReference type="InterPro" id="IPR051606">
    <property type="entry name" value="Polyketide_Oxido-like"/>
</dbReference>
<dbReference type="Pfam" id="PF13460">
    <property type="entry name" value="NAD_binding_10"/>
    <property type="match status" value="1"/>
</dbReference>
<dbReference type="EMBL" id="JAOTOJ010000011">
    <property type="protein sequence ID" value="KAK9394197.1"/>
    <property type="molecule type" value="Genomic_DNA"/>
</dbReference>
<evidence type="ECO:0000259" key="2">
    <source>
        <dbReference type="Pfam" id="PF13460"/>
    </source>
</evidence>
<dbReference type="Gene3D" id="3.40.50.720">
    <property type="entry name" value="NAD(P)-binding Rossmann-like Domain"/>
    <property type="match status" value="1"/>
</dbReference>
<feature type="region of interest" description="Disordered" evidence="1">
    <location>
        <begin position="55"/>
        <end position="120"/>
    </location>
</feature>
<feature type="compositionally biased region" description="Low complexity" evidence="1">
    <location>
        <begin position="141"/>
        <end position="154"/>
    </location>
</feature>
<dbReference type="CDD" id="cd05244">
    <property type="entry name" value="BVR-B_like_SDR_a"/>
    <property type="match status" value="1"/>
</dbReference>
<evidence type="ECO:0000313" key="4">
    <source>
        <dbReference type="Proteomes" id="UP001474421"/>
    </source>
</evidence>
<dbReference type="GO" id="GO:0004074">
    <property type="term" value="F:biliverdin reductase [NAD(P)H] activity"/>
    <property type="evidence" value="ECO:0007669"/>
    <property type="project" value="TreeGrafter"/>
</dbReference>
<evidence type="ECO:0000256" key="1">
    <source>
        <dbReference type="SAM" id="MobiDB-lite"/>
    </source>
</evidence>
<comment type="caution">
    <text evidence="3">The sequence shown here is derived from an EMBL/GenBank/DDBJ whole genome shotgun (WGS) entry which is preliminary data.</text>
</comment>
<dbReference type="AlphaFoldDB" id="A0AAW1AYI9"/>
<dbReference type="InterPro" id="IPR032458">
    <property type="entry name" value="Histone_H2A_CS"/>
</dbReference>
<accession>A0AAW1AYI9</accession>
<protein>
    <submittedName>
        <fullName evidence="3">Flavin reductase NADPH</fullName>
    </submittedName>
</protein>
<sequence>MRGDALPERTTAQPCSFCLPAGLTFPVLRVRPLLLPLPFPRPLFDSHAVPRCPVSPKQTSLKLSRAGREFPGRRPDRGGSDCSPRLVHRLNCSRPFRDGPRGRLPRAPRASQRLFRAPGEGRQACRRRRWLLVPLRPRVSPRGLEPLASAAARGRSARRGNRSGEAPPSAGPTSPGGAPSGRACFGPGLERRGGNDDGMEKSRAPGGPVATACKKIAIFGATGMTGLATLAQALEAGYHVTVLVRDPVRLPPELQPAQVVVGDVLNRADVDGAMSGQDAVIIILGTRNDLSPTTMMSEGTRNIVASMKSCGIRKVVVCLSAFLMWDLEKVPTKLRPVTEDHIRMQQILKESGLDCVYVMPPHIAGDQPLTGDYTVTVNSSSSARVISKHDLGHFFLKCLTTSEKPRRAADAHPSALQQADQLPAVPVC</sequence>
<dbReference type="InterPro" id="IPR016040">
    <property type="entry name" value="NAD(P)-bd_dom"/>
</dbReference>
<dbReference type="Proteomes" id="UP001474421">
    <property type="component" value="Unassembled WGS sequence"/>
</dbReference>
<feature type="domain" description="NAD(P)-binding" evidence="2">
    <location>
        <begin position="220"/>
        <end position="400"/>
    </location>
</feature>
<name>A0AAW1AYI9_CROAD</name>
<feature type="compositionally biased region" description="Low complexity" evidence="1">
    <location>
        <begin position="163"/>
        <end position="183"/>
    </location>
</feature>
<dbReference type="PANTHER" id="PTHR43355">
    <property type="entry name" value="FLAVIN REDUCTASE (NADPH)"/>
    <property type="match status" value="1"/>
</dbReference>
<dbReference type="PROSITE" id="PS00046">
    <property type="entry name" value="HISTONE_H2A"/>
    <property type="match status" value="1"/>
</dbReference>
<keyword evidence="4" id="KW-1185">Reference proteome</keyword>
<organism evidence="3 4">
    <name type="scientific">Crotalus adamanteus</name>
    <name type="common">Eastern diamondback rattlesnake</name>
    <dbReference type="NCBI Taxonomy" id="8729"/>
    <lineage>
        <taxon>Eukaryota</taxon>
        <taxon>Metazoa</taxon>
        <taxon>Chordata</taxon>
        <taxon>Craniata</taxon>
        <taxon>Vertebrata</taxon>
        <taxon>Euteleostomi</taxon>
        <taxon>Lepidosauria</taxon>
        <taxon>Squamata</taxon>
        <taxon>Bifurcata</taxon>
        <taxon>Unidentata</taxon>
        <taxon>Episquamata</taxon>
        <taxon>Toxicofera</taxon>
        <taxon>Serpentes</taxon>
        <taxon>Colubroidea</taxon>
        <taxon>Viperidae</taxon>
        <taxon>Crotalinae</taxon>
        <taxon>Crotalus</taxon>
    </lineage>
</organism>
<feature type="compositionally biased region" description="Basic and acidic residues" evidence="1">
    <location>
        <begin position="189"/>
        <end position="203"/>
    </location>
</feature>
<dbReference type="SUPFAM" id="SSF51735">
    <property type="entry name" value="NAD(P)-binding Rossmann-fold domains"/>
    <property type="match status" value="1"/>
</dbReference>
<feature type="region of interest" description="Disordered" evidence="1">
    <location>
        <begin position="141"/>
        <end position="207"/>
    </location>
</feature>
<dbReference type="GO" id="GO:0042602">
    <property type="term" value="F:riboflavin reductase (NADPH) activity"/>
    <property type="evidence" value="ECO:0007669"/>
    <property type="project" value="TreeGrafter"/>
</dbReference>
<evidence type="ECO:0000313" key="3">
    <source>
        <dbReference type="EMBL" id="KAK9394197.1"/>
    </source>
</evidence>